<dbReference type="RefSeq" id="WP_009484852.1">
    <property type="nucleotide sequence ID" value="NZ_AP024176.1"/>
</dbReference>
<name>A0A483J1B2_KLEPN</name>
<dbReference type="EMBL" id="CAAHCP010000042">
    <property type="protein sequence ID" value="VGL98153.1"/>
    <property type="molecule type" value="Genomic_DNA"/>
</dbReference>
<reference evidence="2" key="2">
    <citation type="submission" date="2019-03" db="EMBL/GenBank/DDBJ databases">
        <authorList>
            <consortium name="Pathogen Informatics"/>
        </authorList>
    </citation>
    <scope>NUCLEOTIDE SEQUENCE</scope>
    <source>
        <strain evidence="2">5012STDY7626444</strain>
    </source>
</reference>
<proteinExistence type="predicted"/>
<accession>A0A483J1B2</accession>
<sequence>MTYETNIVALAENEFLENTRRLMEKRDTAFSLYQWVVDSLREGKHVDEIGMLVGDLINSNFALEVQLKGRSEAR</sequence>
<evidence type="ECO:0000313" key="1">
    <source>
        <dbReference type="EMBL" id="TCX36599.1"/>
    </source>
</evidence>
<organism evidence="1">
    <name type="scientific">Klebsiella pneumoniae</name>
    <dbReference type="NCBI Taxonomy" id="573"/>
    <lineage>
        <taxon>Bacteria</taxon>
        <taxon>Pseudomonadati</taxon>
        <taxon>Pseudomonadota</taxon>
        <taxon>Gammaproteobacteria</taxon>
        <taxon>Enterobacterales</taxon>
        <taxon>Enterobacteriaceae</taxon>
        <taxon>Klebsiella/Raoultella group</taxon>
        <taxon>Klebsiella</taxon>
        <taxon>Klebsiella pneumoniae complex</taxon>
    </lineage>
</organism>
<gene>
    <name evidence="1" type="ORF">ETE75_20260</name>
    <name evidence="2" type="ORF">SAMEA4873646_05369</name>
</gene>
<dbReference type="EMBL" id="SDCJ01000016">
    <property type="protein sequence ID" value="TCX36599.1"/>
    <property type="molecule type" value="Genomic_DNA"/>
</dbReference>
<reference evidence="1" key="1">
    <citation type="submission" date="2019-01" db="EMBL/GenBank/DDBJ databases">
        <authorList>
            <person name="Lista F."/>
            <person name="Anselmo A."/>
        </authorList>
    </citation>
    <scope>NUCLEOTIDE SEQUENCE</scope>
    <source>
        <strain evidence="1">13S</strain>
    </source>
</reference>
<protein>
    <submittedName>
        <fullName evidence="1">Uncharacterized protein</fullName>
    </submittedName>
</protein>
<dbReference type="AlphaFoldDB" id="A0A483J1B2"/>
<evidence type="ECO:0000313" key="2">
    <source>
        <dbReference type="EMBL" id="VGL98153.1"/>
    </source>
</evidence>